<protein>
    <recommendedName>
        <fullName evidence="2">TauD/TfdA-like domain-containing protein</fullName>
    </recommendedName>
</protein>
<evidence type="ECO:0000313" key="4">
    <source>
        <dbReference type="Proteomes" id="UP001140562"/>
    </source>
</evidence>
<organism evidence="3 4">
    <name type="scientific">Didymella glomerata</name>
    <dbReference type="NCBI Taxonomy" id="749621"/>
    <lineage>
        <taxon>Eukaryota</taxon>
        <taxon>Fungi</taxon>
        <taxon>Dikarya</taxon>
        <taxon>Ascomycota</taxon>
        <taxon>Pezizomycotina</taxon>
        <taxon>Dothideomycetes</taxon>
        <taxon>Pleosporomycetidae</taxon>
        <taxon>Pleosporales</taxon>
        <taxon>Pleosporineae</taxon>
        <taxon>Didymellaceae</taxon>
        <taxon>Didymella</taxon>
    </lineage>
</organism>
<name>A0A9W8X0C9_9PLEO</name>
<evidence type="ECO:0000256" key="1">
    <source>
        <dbReference type="ARBA" id="ARBA00023002"/>
    </source>
</evidence>
<dbReference type="Pfam" id="PF02668">
    <property type="entry name" value="TauD"/>
    <property type="match status" value="1"/>
</dbReference>
<reference evidence="3" key="1">
    <citation type="submission" date="2022-10" db="EMBL/GenBank/DDBJ databases">
        <title>Tapping the CABI collections for fungal endophytes: first genome assemblies for Collariella, Neodidymelliopsis, Ascochyta clinopodiicola, Didymella pomorum, Didymosphaeria variabile, Neocosmospora piperis and Neocucurbitaria cava.</title>
        <authorList>
            <person name="Hill R."/>
        </authorList>
    </citation>
    <scope>NUCLEOTIDE SEQUENCE</scope>
    <source>
        <strain evidence="3">IMI 360193</strain>
    </source>
</reference>
<dbReference type="InterPro" id="IPR042098">
    <property type="entry name" value="TauD-like_sf"/>
</dbReference>
<dbReference type="SUPFAM" id="SSF51197">
    <property type="entry name" value="Clavaminate synthase-like"/>
    <property type="match status" value="1"/>
</dbReference>
<dbReference type="OrthoDB" id="272271at2759"/>
<dbReference type="EMBL" id="JAPEUV010000039">
    <property type="protein sequence ID" value="KAJ4337402.1"/>
    <property type="molecule type" value="Genomic_DNA"/>
</dbReference>
<comment type="caution">
    <text evidence="3">The sequence shown here is derived from an EMBL/GenBank/DDBJ whole genome shotgun (WGS) entry which is preliminary data.</text>
</comment>
<dbReference type="PANTHER" id="PTHR10696">
    <property type="entry name" value="GAMMA-BUTYROBETAINE HYDROXYLASE-RELATED"/>
    <property type="match status" value="1"/>
</dbReference>
<proteinExistence type="predicted"/>
<feature type="domain" description="TauD/TfdA-like" evidence="2">
    <location>
        <begin position="86"/>
        <end position="350"/>
    </location>
</feature>
<evidence type="ECO:0000259" key="2">
    <source>
        <dbReference type="Pfam" id="PF02668"/>
    </source>
</evidence>
<keyword evidence="1" id="KW-0560">Oxidoreductase</keyword>
<evidence type="ECO:0000313" key="3">
    <source>
        <dbReference type="EMBL" id="KAJ4337402.1"/>
    </source>
</evidence>
<dbReference type="Proteomes" id="UP001140562">
    <property type="component" value="Unassembled WGS sequence"/>
</dbReference>
<dbReference type="InterPro" id="IPR003819">
    <property type="entry name" value="TauD/TfdA-like"/>
</dbReference>
<sequence>MTGHRCSQVAPALKSRLETEIYPYLSESPFIEALKGFPVEVNGDMCWDGRTDMLDYLIKLGPKDITDIEIALGKFKELGLGPNMLEPATFPLSTELGHRLRTVSHNLHKGLGFAVLRGLDPGKYSDEDNLIIYAGIVSWIGIERVTNPLGMSAGEYSMPSARFINLTLSSEHIRNALLDGKPADVAESDLEPAKQPHKMNFHADRFMADILALYVREKAASGGEQYVASFQSIYRELLENDPEVLAILAKEWDWPAPPENPHAEPVRGPVLFSNGEQVIAQLVWAPFVKHPAYMTPERERALTAVNNLAKKMCIKVHSEAGDIQLFNNLAMVHARDGFVDSATQRRHLVRLGVRDPEHQWTRPTGFEAQFETAYLVPLSEQVMPVVDFDPWNATSTAAAHHG</sequence>
<accession>A0A9W8X0C9</accession>
<dbReference type="PANTHER" id="PTHR10696:SF54">
    <property type="entry name" value="FAMILY OXIDOREDUCTASE, PUTATIVE (AFU_ORTHOLOGUE AFUA_4G13850)-RELATED"/>
    <property type="match status" value="1"/>
</dbReference>
<dbReference type="AlphaFoldDB" id="A0A9W8X0C9"/>
<dbReference type="Gene3D" id="3.60.130.10">
    <property type="entry name" value="Clavaminate synthase-like"/>
    <property type="match status" value="1"/>
</dbReference>
<keyword evidence="4" id="KW-1185">Reference proteome</keyword>
<gene>
    <name evidence="3" type="ORF">N0V87_004725</name>
</gene>
<dbReference type="GO" id="GO:0016491">
    <property type="term" value="F:oxidoreductase activity"/>
    <property type="evidence" value="ECO:0007669"/>
    <property type="project" value="UniProtKB-KW"/>
</dbReference>
<dbReference type="InterPro" id="IPR050411">
    <property type="entry name" value="AlphaKG_dependent_hydroxylases"/>
</dbReference>